<keyword evidence="3" id="KW-1185">Reference proteome</keyword>
<evidence type="ECO:0000313" key="2">
    <source>
        <dbReference type="Ensembl" id="ENSECRP00000027199.1"/>
    </source>
</evidence>
<sequence length="170" mass="18601">QCAAGRPCGAFMPCRGLSHCKLALLFAVLMDVFGVAALLIGVFAPLEIGGKDFGDLLVYSGSILVFISLLGWVFWYSGNIEGLETSDRQLWPKRGAVERLTRTLSRRMSSPKSRPDTISLTRREPQLLTGTVICLQPFITMPAHSHGIGTGFFLQGLTFSKKPNKPQCDL</sequence>
<organism evidence="2 3">
    <name type="scientific">Erpetoichthys calabaricus</name>
    <name type="common">Rope fish</name>
    <name type="synonym">Calamoichthys calabaricus</name>
    <dbReference type="NCBI Taxonomy" id="27687"/>
    <lineage>
        <taxon>Eukaryota</taxon>
        <taxon>Metazoa</taxon>
        <taxon>Chordata</taxon>
        <taxon>Craniata</taxon>
        <taxon>Vertebrata</taxon>
        <taxon>Euteleostomi</taxon>
        <taxon>Actinopterygii</taxon>
        <taxon>Polypteriformes</taxon>
        <taxon>Polypteridae</taxon>
        <taxon>Erpetoichthys</taxon>
    </lineage>
</organism>
<evidence type="ECO:0000313" key="3">
    <source>
        <dbReference type="Proteomes" id="UP000694620"/>
    </source>
</evidence>
<keyword evidence="1" id="KW-0812">Transmembrane</keyword>
<protein>
    <submittedName>
        <fullName evidence="2">Transmembrane protein 238a</fullName>
    </submittedName>
</protein>
<reference evidence="2" key="3">
    <citation type="submission" date="2025-09" db="UniProtKB">
        <authorList>
            <consortium name="Ensembl"/>
        </authorList>
    </citation>
    <scope>IDENTIFICATION</scope>
</reference>
<feature type="transmembrane region" description="Helical" evidence="1">
    <location>
        <begin position="22"/>
        <end position="44"/>
    </location>
</feature>
<feature type="transmembrane region" description="Helical" evidence="1">
    <location>
        <begin position="56"/>
        <end position="76"/>
    </location>
</feature>
<dbReference type="PANTHER" id="PTHR28613">
    <property type="entry name" value="SI:CH211-232M10.4-RELATED"/>
    <property type="match status" value="1"/>
</dbReference>
<dbReference type="AlphaFoldDB" id="A0A8C4T5C6"/>
<dbReference type="Ensembl" id="ENSECRT00000027773.1">
    <property type="protein sequence ID" value="ENSECRP00000027199.1"/>
    <property type="gene ID" value="ENSECRG00000018395.1"/>
</dbReference>
<dbReference type="PANTHER" id="PTHR28613:SF5">
    <property type="entry name" value="TRANSMEMBRANE PROTEIN 238"/>
    <property type="match status" value="1"/>
</dbReference>
<reference evidence="2" key="1">
    <citation type="submission" date="2021-06" db="EMBL/GenBank/DDBJ databases">
        <authorList>
            <consortium name="Wellcome Sanger Institute Data Sharing"/>
        </authorList>
    </citation>
    <scope>NUCLEOTIDE SEQUENCE [LARGE SCALE GENOMIC DNA]</scope>
</reference>
<reference evidence="2" key="2">
    <citation type="submission" date="2025-08" db="UniProtKB">
        <authorList>
            <consortium name="Ensembl"/>
        </authorList>
    </citation>
    <scope>IDENTIFICATION</scope>
</reference>
<dbReference type="InterPro" id="IPR029365">
    <property type="entry name" value="TMEM238"/>
</dbReference>
<dbReference type="Proteomes" id="UP000694620">
    <property type="component" value="Chromosome 16"/>
</dbReference>
<evidence type="ECO:0000256" key="1">
    <source>
        <dbReference type="SAM" id="Phobius"/>
    </source>
</evidence>
<accession>A0A8C4T5C6</accession>
<keyword evidence="1" id="KW-0472">Membrane</keyword>
<dbReference type="GeneTree" id="ENSGT00940000162720"/>
<name>A0A8C4T5C6_ERPCA</name>
<keyword evidence="1" id="KW-1133">Transmembrane helix</keyword>
<dbReference type="Pfam" id="PF15125">
    <property type="entry name" value="TMEM238"/>
    <property type="match status" value="1"/>
</dbReference>
<proteinExistence type="predicted"/>